<proteinExistence type="predicted"/>
<name>A0A075AY76_ROZAC</name>
<evidence type="ECO:0000313" key="3">
    <source>
        <dbReference type="Proteomes" id="UP000030755"/>
    </source>
</evidence>
<reference evidence="2" key="3">
    <citation type="submission" date="2018-08" db="EMBL/GenBank/DDBJ databases">
        <title>Leveraging single-cell genomics to expand the Fungal Tree of Life.</title>
        <authorList>
            <consortium name="DOE Joint Genome Institute"/>
            <person name="Ahrendt S.R."/>
            <person name="Quandt C.A."/>
            <person name="Ciobanu D."/>
            <person name="Clum A."/>
            <person name="Salamov A."/>
            <person name="Andreopoulos B."/>
            <person name="Cheng J.-F."/>
            <person name="Woyke T."/>
            <person name="Pelin A."/>
            <person name="Henrissat B."/>
            <person name="Reynolds N."/>
            <person name="Benny G.L."/>
            <person name="Smith M.E."/>
            <person name="James T.Y."/>
            <person name="Grigoriev I.V."/>
        </authorList>
    </citation>
    <scope>NUCLEOTIDE SEQUENCE</scope>
    <source>
        <strain evidence="2">CSF55</strain>
    </source>
</reference>
<dbReference type="EMBL" id="ML005037">
    <property type="protein sequence ID" value="RKP20638.1"/>
    <property type="molecule type" value="Genomic_DNA"/>
</dbReference>
<keyword evidence="3" id="KW-1185">Reference proteome</keyword>
<dbReference type="HOGENOM" id="CLU_596044_0_0_1"/>
<evidence type="ECO:0000313" key="1">
    <source>
        <dbReference type="EMBL" id="EPZ35275.1"/>
    </source>
</evidence>
<evidence type="ECO:0000313" key="2">
    <source>
        <dbReference type="EMBL" id="RKP20638.1"/>
    </source>
</evidence>
<dbReference type="Proteomes" id="UP000281549">
    <property type="component" value="Unassembled WGS sequence"/>
</dbReference>
<dbReference type="AlphaFoldDB" id="A0A075AY76"/>
<accession>A0A075AY76</accession>
<evidence type="ECO:0000313" key="4">
    <source>
        <dbReference type="Proteomes" id="UP000281549"/>
    </source>
</evidence>
<sequence>MIGGFDASLTRDFWSSLDERFKINTKSLYQKVLLPFELAVNSHIELSTIYEKLKHLFSPEDETENKQILDADKTLVITLETFGGVDIKRLSQFRIPCYPYSKQDFGKLDPNKILMALQSKEKIQVKFALTRLVVVSSDENILFPGHLFPCLMTWLVYYLREFSETDPTNSGFNLTKRYSIELDEIELFSLNHLPGRNFITLISIILRNFSFQEDLQSTFMHHFSFLLDFTRNNTCQYYNRLSIDDLTAILEISYSGLAHCKSRLELPIKNKHYIHSCCLEILAKVFYKHDIQMFLINTYKEIQTIKKLLYDVIDCVFHIMHSIFNHEIILKQTGAPSIENFEKTFLELCIIVINHFSFALEEVHTTQVKSTLSYLFIISTRCYPQYSRQQGAMTSTTVPPIYVIYHRLIVFIDKLSRKRTGFNWKVFINQMYRAKLTKLLSTIPAWDATSYSVITELIE</sequence>
<reference evidence="4" key="2">
    <citation type="journal article" date="2018" name="Nat. Microbiol.">
        <title>Leveraging single-cell genomics to expand the fungal tree of life.</title>
        <authorList>
            <person name="Ahrendt S.R."/>
            <person name="Quandt C.A."/>
            <person name="Ciobanu D."/>
            <person name="Clum A."/>
            <person name="Salamov A."/>
            <person name="Andreopoulos B."/>
            <person name="Cheng J.F."/>
            <person name="Woyke T."/>
            <person name="Pelin A."/>
            <person name="Henrissat B."/>
            <person name="Reynolds N.K."/>
            <person name="Benny G.L."/>
            <person name="Smith M.E."/>
            <person name="James T.Y."/>
            <person name="Grigoriev I.V."/>
        </authorList>
    </citation>
    <scope>NUCLEOTIDE SEQUENCE [LARGE SCALE GENOMIC DNA]</scope>
    <source>
        <strain evidence="4">CSF55</strain>
    </source>
</reference>
<protein>
    <submittedName>
        <fullName evidence="1">Uncharacterized protein</fullName>
    </submittedName>
</protein>
<dbReference type="EMBL" id="KE560848">
    <property type="protein sequence ID" value="EPZ35275.1"/>
    <property type="molecule type" value="Genomic_DNA"/>
</dbReference>
<gene>
    <name evidence="1" type="ORF">O9G_000671</name>
    <name evidence="2" type="ORF">ROZALSC1DRAFT_27891</name>
</gene>
<organism evidence="1 3">
    <name type="scientific">Rozella allomycis (strain CSF55)</name>
    <dbReference type="NCBI Taxonomy" id="988480"/>
    <lineage>
        <taxon>Eukaryota</taxon>
        <taxon>Fungi</taxon>
        <taxon>Fungi incertae sedis</taxon>
        <taxon>Cryptomycota</taxon>
        <taxon>Cryptomycota incertae sedis</taxon>
        <taxon>Rozella</taxon>
    </lineage>
</organism>
<reference evidence="1 3" key="1">
    <citation type="journal article" date="2013" name="Curr. Biol.">
        <title>Shared signatures of parasitism and phylogenomics unite Cryptomycota and microsporidia.</title>
        <authorList>
            <person name="James T.Y."/>
            <person name="Pelin A."/>
            <person name="Bonen L."/>
            <person name="Ahrendt S."/>
            <person name="Sain D."/>
            <person name="Corradi N."/>
            <person name="Stajich J.E."/>
        </authorList>
    </citation>
    <scope>NUCLEOTIDE SEQUENCE [LARGE SCALE GENOMIC DNA]</scope>
    <source>
        <strain evidence="1">CSF55</strain>
        <strain evidence="1">CSF55</strain>
    </source>
</reference>
<dbReference type="Proteomes" id="UP000030755">
    <property type="component" value="Unassembled WGS sequence"/>
</dbReference>